<evidence type="ECO:0000313" key="2">
    <source>
        <dbReference type="EMBL" id="RDH85422.1"/>
    </source>
</evidence>
<dbReference type="AlphaFoldDB" id="A0A370DKJ8"/>
<proteinExistence type="predicted"/>
<dbReference type="EMBL" id="QFXE01000013">
    <property type="protein sequence ID" value="RDH85422.1"/>
    <property type="molecule type" value="Genomic_DNA"/>
</dbReference>
<evidence type="ECO:0000256" key="1">
    <source>
        <dbReference type="SAM" id="SignalP"/>
    </source>
</evidence>
<keyword evidence="1" id="KW-0732">Signal</keyword>
<dbReference type="Proteomes" id="UP000254771">
    <property type="component" value="Unassembled WGS sequence"/>
</dbReference>
<protein>
    <recommendedName>
        <fullName evidence="4">Outer membrane protein beta-barrel domain-containing protein</fullName>
    </recommendedName>
</protein>
<feature type="chain" id="PRO_5016804215" description="Outer membrane protein beta-barrel domain-containing protein" evidence="1">
    <location>
        <begin position="24"/>
        <end position="216"/>
    </location>
</feature>
<evidence type="ECO:0000313" key="3">
    <source>
        <dbReference type="Proteomes" id="UP000254771"/>
    </source>
</evidence>
<gene>
    <name evidence="2" type="ORF">DIZ78_10765</name>
</gene>
<evidence type="ECO:0008006" key="4">
    <source>
        <dbReference type="Google" id="ProtNLM"/>
    </source>
</evidence>
<feature type="signal peptide" evidence="1">
    <location>
        <begin position="1"/>
        <end position="23"/>
    </location>
</feature>
<keyword evidence="3" id="KW-1185">Reference proteome</keyword>
<dbReference type="Gene3D" id="2.40.160.170">
    <property type="match status" value="1"/>
</dbReference>
<reference evidence="2 3" key="1">
    <citation type="journal article" date="2018" name="ISME J.">
        <title>Endosymbiont genomes yield clues of tubeworm success.</title>
        <authorList>
            <person name="Li Y."/>
            <person name="Liles M.R."/>
            <person name="Halanych K.M."/>
        </authorList>
    </citation>
    <scope>NUCLEOTIDE SEQUENCE [LARGE SCALE GENOMIC DNA]</scope>
    <source>
        <strain evidence="2">A1462</strain>
    </source>
</reference>
<comment type="caution">
    <text evidence="2">The sequence shown here is derived from an EMBL/GenBank/DDBJ whole genome shotgun (WGS) entry which is preliminary data.</text>
</comment>
<name>A0A370DKJ8_9GAMM</name>
<organism evidence="2 3">
    <name type="scientific">endosymbiont of Escarpia spicata</name>
    <dbReference type="NCBI Taxonomy" id="2200908"/>
    <lineage>
        <taxon>Bacteria</taxon>
        <taxon>Pseudomonadati</taxon>
        <taxon>Pseudomonadota</taxon>
        <taxon>Gammaproteobacteria</taxon>
        <taxon>sulfur-oxidizing symbionts</taxon>
    </lineage>
</organism>
<accession>A0A370DKJ8</accession>
<sequence>MKKKLDLMVALLGMGLLGNNAMAEGFALTGKAGSLGLGLEGTLGITESLNARLGFNAFNYDYSYTQDDTDYDLTMDLQTISLLADWHPFDSGFRFSAGMMSNNNELTGRALPVGGSLNIGGTDYDVGLDALIGFNSTAPYLGIGWGNAVSADKGWGFNLDVGVLFQGSPEVSLTPFGADAGIVDADDLAAEEQSMESDLENFKYYPVVSLGVSYKF</sequence>